<accession>A0A5J6DBA9</accession>
<evidence type="ECO:0000256" key="1">
    <source>
        <dbReference type="SAM" id="Phobius"/>
    </source>
</evidence>
<evidence type="ECO:0000313" key="3">
    <source>
        <dbReference type="Proteomes" id="UP000326545"/>
    </source>
</evidence>
<keyword evidence="1" id="KW-0472">Membrane</keyword>
<dbReference type="EMBL" id="MN184887">
    <property type="protein sequence ID" value="QEQ95011.1"/>
    <property type="molecule type" value="Genomic_DNA"/>
</dbReference>
<dbReference type="Proteomes" id="UP000326545">
    <property type="component" value="Segment"/>
</dbReference>
<feature type="transmembrane region" description="Helical" evidence="1">
    <location>
        <begin position="34"/>
        <end position="54"/>
    </location>
</feature>
<keyword evidence="3" id="KW-1185">Reference proteome</keyword>
<sequence>MTFLTVWLAGIVINALLIWAMCRGEESTYKELMILGVVCLAWPMGIPITLYVWFNESGVGKRLGNALNKKAITIPGGKNK</sequence>
<reference evidence="2 3" key="1">
    <citation type="submission" date="2019-07" db="EMBL/GenBank/DDBJ databases">
        <title>Complete genome sequence of bacteriophages infecting Erwinia pyrifoliae.</title>
        <authorList>
            <person name="Kim S.G."/>
            <person name="Park S.C."/>
        </authorList>
    </citation>
    <scope>NUCLEOTIDE SEQUENCE [LARGE SCALE GENOMIC DNA]</scope>
</reference>
<name>A0A5J6DBA9_9CAUD</name>
<gene>
    <name evidence="2" type="ORF">pEpSNUABM01_185</name>
</gene>
<keyword evidence="1" id="KW-1133">Transmembrane helix</keyword>
<proteinExistence type="predicted"/>
<organism evidence="2 3">
    <name type="scientific">Erwinia phage pEp_SNUABM_01</name>
    <dbReference type="NCBI Taxonomy" id="2601643"/>
    <lineage>
        <taxon>Viruses</taxon>
        <taxon>Duplodnaviria</taxon>
        <taxon>Heunggongvirae</taxon>
        <taxon>Uroviricota</taxon>
        <taxon>Caudoviricetes</taxon>
        <taxon>Vequintavirinae</taxon>
        <taxon>Henunavirus</taxon>
        <taxon>Henunavirus SNUABM01</taxon>
    </lineage>
</organism>
<evidence type="ECO:0000313" key="2">
    <source>
        <dbReference type="EMBL" id="QEQ95011.1"/>
    </source>
</evidence>
<feature type="transmembrane region" description="Helical" evidence="1">
    <location>
        <begin position="6"/>
        <end position="22"/>
    </location>
</feature>
<keyword evidence="1" id="KW-0812">Transmembrane</keyword>
<protein>
    <submittedName>
        <fullName evidence="2">Uncharacterized protein</fullName>
    </submittedName>
</protein>